<evidence type="ECO:0000313" key="2">
    <source>
        <dbReference type="Proteomes" id="UP001059663"/>
    </source>
</evidence>
<proteinExistence type="predicted"/>
<sequence length="116" mass="13193">MTTEYIPGVGEESPWVDLWEKVWKEQGGKGELTNYRVYGMSRAYLFASALRAAGKDLTRERIVDVIEQDAKNWPGPNHGALPLLGRQPPGHLRHADGQDQGAEDDRPHRRARHRPR</sequence>
<gene>
    <name evidence="1" type="ORF">LP422_06930</name>
</gene>
<dbReference type="EMBL" id="CP087977">
    <property type="protein sequence ID" value="UUZ45721.1"/>
    <property type="molecule type" value="Genomic_DNA"/>
</dbReference>
<organism evidence="1 2">
    <name type="scientific">Janibacter limosus</name>
    <dbReference type="NCBI Taxonomy" id="53458"/>
    <lineage>
        <taxon>Bacteria</taxon>
        <taxon>Bacillati</taxon>
        <taxon>Actinomycetota</taxon>
        <taxon>Actinomycetes</taxon>
        <taxon>Micrococcales</taxon>
        <taxon>Intrasporangiaceae</taxon>
        <taxon>Janibacter</taxon>
    </lineage>
</organism>
<protein>
    <submittedName>
        <fullName evidence="1">Uncharacterized protein</fullName>
    </submittedName>
</protein>
<dbReference type="Proteomes" id="UP001059663">
    <property type="component" value="Chromosome"/>
</dbReference>
<name>A0AC61U6R5_9MICO</name>
<reference evidence="1" key="1">
    <citation type="submission" date="2021-11" db="EMBL/GenBank/DDBJ databases">
        <title>Study of the species diversity of bacterial strains isolated from a unique natural object - Shulgan-Tash cave (Bashkiria).</title>
        <authorList>
            <person name="Sazanova A.L."/>
            <person name="Chirak E.R."/>
            <person name="Safronova V.I."/>
        </authorList>
    </citation>
    <scope>NUCLEOTIDE SEQUENCE</scope>
    <source>
        <strain evidence="1">P1</strain>
    </source>
</reference>
<evidence type="ECO:0000313" key="1">
    <source>
        <dbReference type="EMBL" id="UUZ45721.1"/>
    </source>
</evidence>
<accession>A0AC61U6R5</accession>